<dbReference type="InterPro" id="IPR013025">
    <property type="entry name" value="Ribosomal_uL23-like"/>
</dbReference>
<keyword evidence="4" id="KW-0694">RNA-binding</keyword>
<keyword evidence="6" id="KW-1185">Reference proteome</keyword>
<dbReference type="NCBIfam" id="NF004363">
    <property type="entry name" value="PRK05738.2-4"/>
    <property type="match status" value="1"/>
</dbReference>
<dbReference type="EMBL" id="CP014230">
    <property type="protein sequence ID" value="AMD91841.1"/>
    <property type="molecule type" value="Genomic_DNA"/>
</dbReference>
<keyword evidence="4" id="KW-0699">rRNA-binding</keyword>
<dbReference type="GO" id="GO:0003735">
    <property type="term" value="F:structural constituent of ribosome"/>
    <property type="evidence" value="ECO:0007669"/>
    <property type="project" value="InterPro"/>
</dbReference>
<name>A0A0X8JN82_9BACT</name>
<dbReference type="GO" id="GO:1990904">
    <property type="term" value="C:ribonucleoprotein complex"/>
    <property type="evidence" value="ECO:0007669"/>
    <property type="project" value="UniProtKB-KW"/>
</dbReference>
<dbReference type="GO" id="GO:0005840">
    <property type="term" value="C:ribosome"/>
    <property type="evidence" value="ECO:0007669"/>
    <property type="project" value="UniProtKB-KW"/>
</dbReference>
<keyword evidence="2 4" id="KW-0689">Ribosomal protein</keyword>
<dbReference type="KEGG" id="doa:AXF15_01015"/>
<sequence>MENAQVLLRPLISEKTTGMKALGNQVAFCVHASANKIDVQHAVERIFGVKVVAVNIVRYRPRQRKKFGRTVGRISGCKKAYVSLAPGDKIDFFEGV</sequence>
<dbReference type="PANTHER" id="PTHR11620">
    <property type="entry name" value="60S RIBOSOMAL PROTEIN L23A"/>
    <property type="match status" value="1"/>
</dbReference>
<dbReference type="RefSeq" id="WP_066602113.1">
    <property type="nucleotide sequence ID" value="NZ_CP014230.1"/>
</dbReference>
<dbReference type="SUPFAM" id="SSF54189">
    <property type="entry name" value="Ribosomal proteins S24e, L23 and L15e"/>
    <property type="match status" value="1"/>
</dbReference>
<dbReference type="Pfam" id="PF00276">
    <property type="entry name" value="Ribosomal_L23"/>
    <property type="match status" value="1"/>
</dbReference>
<protein>
    <recommendedName>
        <fullName evidence="4">Large ribosomal subunit protein uL23</fullName>
    </recommendedName>
</protein>
<dbReference type="Gene3D" id="3.30.70.330">
    <property type="match status" value="1"/>
</dbReference>
<accession>A0A0X8JN82</accession>
<evidence type="ECO:0000256" key="1">
    <source>
        <dbReference type="ARBA" id="ARBA00006700"/>
    </source>
</evidence>
<dbReference type="InterPro" id="IPR012678">
    <property type="entry name" value="Ribosomal_uL23/eL15/eS24_sf"/>
</dbReference>
<organism evidence="5 6">
    <name type="scientific">Desulfomicrobium orale DSM 12838</name>
    <dbReference type="NCBI Taxonomy" id="888061"/>
    <lineage>
        <taxon>Bacteria</taxon>
        <taxon>Pseudomonadati</taxon>
        <taxon>Thermodesulfobacteriota</taxon>
        <taxon>Desulfovibrionia</taxon>
        <taxon>Desulfovibrionales</taxon>
        <taxon>Desulfomicrobiaceae</taxon>
        <taxon>Desulfomicrobium</taxon>
    </lineage>
</organism>
<dbReference type="GO" id="GO:0006412">
    <property type="term" value="P:translation"/>
    <property type="evidence" value="ECO:0007669"/>
    <property type="project" value="UniProtKB-UniRule"/>
</dbReference>
<dbReference type="InterPro" id="IPR012677">
    <property type="entry name" value="Nucleotide-bd_a/b_plait_sf"/>
</dbReference>
<dbReference type="HAMAP" id="MF_01369_B">
    <property type="entry name" value="Ribosomal_uL23_B"/>
    <property type="match status" value="1"/>
</dbReference>
<comment type="similarity">
    <text evidence="1 4">Belongs to the universal ribosomal protein uL23 family.</text>
</comment>
<evidence type="ECO:0000313" key="5">
    <source>
        <dbReference type="EMBL" id="AMD91841.1"/>
    </source>
</evidence>
<gene>
    <name evidence="4" type="primary">rplW</name>
    <name evidence="5" type="ORF">AXF15_01015</name>
</gene>
<dbReference type="STRING" id="888061.AXF15_01015"/>
<evidence type="ECO:0000313" key="6">
    <source>
        <dbReference type="Proteomes" id="UP000063964"/>
    </source>
</evidence>
<proteinExistence type="inferred from homology"/>
<evidence type="ECO:0000256" key="3">
    <source>
        <dbReference type="ARBA" id="ARBA00023274"/>
    </source>
</evidence>
<dbReference type="GO" id="GO:0019843">
    <property type="term" value="F:rRNA binding"/>
    <property type="evidence" value="ECO:0007669"/>
    <property type="project" value="UniProtKB-UniRule"/>
</dbReference>
<comment type="function">
    <text evidence="4">One of the early assembly proteins it binds 23S rRNA. One of the proteins that surrounds the polypeptide exit tunnel on the outside of the ribosome. Forms the main docking site for trigger factor binding to the ribosome.</text>
</comment>
<dbReference type="OrthoDB" id="9793353at2"/>
<dbReference type="AlphaFoldDB" id="A0A0X8JN82"/>
<reference evidence="6" key="1">
    <citation type="submission" date="2016-02" db="EMBL/GenBank/DDBJ databases">
        <authorList>
            <person name="Holder M.E."/>
            <person name="Ajami N.J."/>
            <person name="Petrosino J.F."/>
        </authorList>
    </citation>
    <scope>NUCLEOTIDE SEQUENCE [LARGE SCALE GENOMIC DNA]</scope>
    <source>
        <strain evidence="6">DSM 12838</strain>
    </source>
</reference>
<evidence type="ECO:0000256" key="4">
    <source>
        <dbReference type="HAMAP-Rule" id="MF_01369"/>
    </source>
</evidence>
<dbReference type="Proteomes" id="UP000063964">
    <property type="component" value="Chromosome"/>
</dbReference>
<evidence type="ECO:0000256" key="2">
    <source>
        <dbReference type="ARBA" id="ARBA00022980"/>
    </source>
</evidence>
<keyword evidence="3 4" id="KW-0687">Ribonucleoprotein</keyword>
<comment type="subunit">
    <text evidence="4">Part of the 50S ribosomal subunit. Contacts protein L29, and trigger factor when it is bound to the ribosome.</text>
</comment>